<dbReference type="InterPro" id="IPR006273">
    <property type="entry name" value="Orotate_PRibTrfase_bac"/>
</dbReference>
<comment type="subunit">
    <text evidence="7">Homodimer.</text>
</comment>
<dbReference type="RefSeq" id="WP_091405175.1">
    <property type="nucleotide sequence ID" value="NZ_FMYV01000009.1"/>
</dbReference>
<keyword evidence="6 7" id="KW-0665">Pyrimidine biosynthesis</keyword>
<dbReference type="PANTHER" id="PTHR19278:SF9">
    <property type="entry name" value="URIDINE 5'-MONOPHOSPHATE SYNTHASE"/>
    <property type="match status" value="1"/>
</dbReference>
<keyword evidence="3 7" id="KW-0328">Glycosyltransferase</keyword>
<proteinExistence type="inferred from homology"/>
<dbReference type="HAMAP" id="MF_01208">
    <property type="entry name" value="PyrE"/>
    <property type="match status" value="1"/>
</dbReference>
<dbReference type="InterPro" id="IPR023031">
    <property type="entry name" value="OPRT"/>
</dbReference>
<dbReference type="InterPro" id="IPR029057">
    <property type="entry name" value="PRTase-like"/>
</dbReference>
<name>A0A1G6PQS8_9BACT</name>
<evidence type="ECO:0000256" key="4">
    <source>
        <dbReference type="ARBA" id="ARBA00022679"/>
    </source>
</evidence>
<comment type="catalytic activity">
    <reaction evidence="7">
        <text>orotidine 5'-phosphate + diphosphate = orotate + 5-phospho-alpha-D-ribose 1-diphosphate</text>
        <dbReference type="Rhea" id="RHEA:10380"/>
        <dbReference type="ChEBI" id="CHEBI:30839"/>
        <dbReference type="ChEBI" id="CHEBI:33019"/>
        <dbReference type="ChEBI" id="CHEBI:57538"/>
        <dbReference type="ChEBI" id="CHEBI:58017"/>
        <dbReference type="EC" id="2.4.2.10"/>
    </reaction>
</comment>
<dbReference type="Gene3D" id="3.40.50.2020">
    <property type="match status" value="1"/>
</dbReference>
<evidence type="ECO:0000313" key="9">
    <source>
        <dbReference type="EMBL" id="SDC82592.1"/>
    </source>
</evidence>
<evidence type="ECO:0000259" key="8">
    <source>
        <dbReference type="Pfam" id="PF00156"/>
    </source>
</evidence>
<dbReference type="SUPFAM" id="SSF53271">
    <property type="entry name" value="PRTase-like"/>
    <property type="match status" value="1"/>
</dbReference>
<protein>
    <recommendedName>
        <fullName evidence="2 7">Orotate phosphoribosyltransferase</fullName>
        <shortName evidence="7">OPRT</shortName>
        <shortName evidence="7">OPRTase</shortName>
        <ecNumber evidence="2 7">2.4.2.10</ecNumber>
    </recommendedName>
</protein>
<evidence type="ECO:0000256" key="3">
    <source>
        <dbReference type="ARBA" id="ARBA00022676"/>
    </source>
</evidence>
<sequence>MQNILDMLKESGAILEGHFKLSSGNHSDKYVQCASVLKNPKNAETLGKEIAKKLPNDIELVVSPAMGGVIIGHEVAKALGVDFIFTERDENGDMIIKRNFNIEKNAKVAIIEDVITTGKSTKEVIELVEKNHGIIYSLGCIVNRGNIEEIKDVGVKYLLSINPQIYKPEECPMCKNGVDITKPGSRNI</sequence>
<dbReference type="CDD" id="cd06223">
    <property type="entry name" value="PRTases_typeI"/>
    <property type="match status" value="1"/>
</dbReference>
<comment type="pathway">
    <text evidence="1 7">Pyrimidine metabolism; UMP biosynthesis via de novo pathway; UMP from orotate: step 1/2.</text>
</comment>
<dbReference type="Proteomes" id="UP000199322">
    <property type="component" value="Unassembled WGS sequence"/>
</dbReference>
<evidence type="ECO:0000256" key="2">
    <source>
        <dbReference type="ARBA" id="ARBA00011971"/>
    </source>
</evidence>
<evidence type="ECO:0000313" key="10">
    <source>
        <dbReference type="Proteomes" id="UP000199322"/>
    </source>
</evidence>
<reference evidence="9 10" key="1">
    <citation type="submission" date="2016-10" db="EMBL/GenBank/DDBJ databases">
        <authorList>
            <person name="de Groot N.N."/>
        </authorList>
    </citation>
    <scope>NUCLEOTIDE SEQUENCE [LARGE SCALE GENOMIC DNA]</scope>
    <source>
        <strain evidence="9 10">WG14</strain>
    </source>
</reference>
<comment type="cofactor">
    <cofactor evidence="7">
        <name>Mg(2+)</name>
        <dbReference type="ChEBI" id="CHEBI:18420"/>
    </cofactor>
</comment>
<dbReference type="NCBIfam" id="TIGR01367">
    <property type="entry name" value="pyrE_Therm"/>
    <property type="match status" value="1"/>
</dbReference>
<comment type="caution">
    <text evidence="7">Lacks conserved residue(s) required for the propagation of feature annotation.</text>
</comment>
<feature type="binding site" evidence="7">
    <location>
        <position position="144"/>
    </location>
    <ligand>
        <name>orotate</name>
        <dbReference type="ChEBI" id="CHEBI:30839"/>
    </ligand>
</feature>
<dbReference type="AlphaFoldDB" id="A0A1G6PQS8"/>
<keyword evidence="5 7" id="KW-0460">Magnesium</keyword>
<feature type="binding site" evidence="7">
    <location>
        <position position="88"/>
    </location>
    <ligand>
        <name>5-phospho-alpha-D-ribose 1-diphosphate</name>
        <dbReference type="ChEBI" id="CHEBI:58017"/>
        <note>ligand shared between dimeric partners</note>
    </ligand>
</feature>
<evidence type="ECO:0000256" key="5">
    <source>
        <dbReference type="ARBA" id="ARBA00022842"/>
    </source>
</evidence>
<dbReference type="GO" id="GO:0044205">
    <property type="term" value="P:'de novo' UMP biosynthetic process"/>
    <property type="evidence" value="ECO:0007669"/>
    <property type="project" value="UniProtKB-UniRule"/>
</dbReference>
<feature type="domain" description="Phosphoribosyltransferase" evidence="8">
    <location>
        <begin position="41"/>
        <end position="162"/>
    </location>
</feature>
<evidence type="ECO:0000256" key="7">
    <source>
        <dbReference type="HAMAP-Rule" id="MF_01208"/>
    </source>
</evidence>
<organism evidence="9 10">
    <name type="scientific">Geotoga petraea</name>
    <dbReference type="NCBI Taxonomy" id="28234"/>
    <lineage>
        <taxon>Bacteria</taxon>
        <taxon>Thermotogati</taxon>
        <taxon>Thermotogota</taxon>
        <taxon>Thermotogae</taxon>
        <taxon>Petrotogales</taxon>
        <taxon>Petrotogaceae</taxon>
        <taxon>Geotoga</taxon>
    </lineage>
</organism>
<dbReference type="InterPro" id="IPR000836">
    <property type="entry name" value="PRTase_dom"/>
</dbReference>
<feature type="binding site" description="in other chain" evidence="7">
    <location>
        <begin position="112"/>
        <end position="120"/>
    </location>
    <ligand>
        <name>5-phospho-alpha-D-ribose 1-diphosphate</name>
        <dbReference type="ChEBI" id="CHEBI:58017"/>
        <note>ligand shared between dimeric partners</note>
    </ligand>
</feature>
<dbReference type="GO" id="GO:0019856">
    <property type="term" value="P:pyrimidine nucleobase biosynthetic process"/>
    <property type="evidence" value="ECO:0007669"/>
    <property type="project" value="InterPro"/>
</dbReference>
<dbReference type="GO" id="GO:0004588">
    <property type="term" value="F:orotate phosphoribosyltransferase activity"/>
    <property type="evidence" value="ECO:0007669"/>
    <property type="project" value="UniProtKB-UniRule"/>
</dbReference>
<feature type="binding site" evidence="7">
    <location>
        <position position="116"/>
    </location>
    <ligand>
        <name>orotate</name>
        <dbReference type="ChEBI" id="CHEBI:30839"/>
    </ligand>
</feature>
<dbReference type="STRING" id="28234.SAMN04488588_1869"/>
<dbReference type="PANTHER" id="PTHR19278">
    <property type="entry name" value="OROTATE PHOSPHORIBOSYLTRANSFERASE"/>
    <property type="match status" value="1"/>
</dbReference>
<gene>
    <name evidence="7" type="primary">pyrE</name>
    <name evidence="9" type="ORF">SAMN04488588_1869</name>
</gene>
<keyword evidence="4 7" id="KW-0808">Transferase</keyword>
<dbReference type="EC" id="2.4.2.10" evidence="2 7"/>
<dbReference type="UniPathway" id="UPA00070">
    <property type="reaction ID" value="UER00119"/>
</dbReference>
<evidence type="ECO:0000256" key="6">
    <source>
        <dbReference type="ARBA" id="ARBA00022975"/>
    </source>
</evidence>
<dbReference type="Pfam" id="PF00156">
    <property type="entry name" value="Pribosyltran"/>
    <property type="match status" value="1"/>
</dbReference>
<comment type="function">
    <text evidence="7">Catalyzes the transfer of a ribosyl phosphate group from 5-phosphoribose 1-diphosphate to orotate, leading to the formation of orotidine monophosphate (OMP).</text>
</comment>
<dbReference type="GO" id="GO:0000287">
    <property type="term" value="F:magnesium ion binding"/>
    <property type="evidence" value="ECO:0007669"/>
    <property type="project" value="UniProtKB-UniRule"/>
</dbReference>
<evidence type="ECO:0000256" key="1">
    <source>
        <dbReference type="ARBA" id="ARBA00004889"/>
    </source>
</evidence>
<accession>A0A1G6PQS8</accession>
<keyword evidence="10" id="KW-1185">Reference proteome</keyword>
<comment type="similarity">
    <text evidence="7">Belongs to the purine/pyrimidine phosphoribosyltransferase family. PyrE subfamily.</text>
</comment>
<dbReference type="EMBL" id="FMYV01000009">
    <property type="protein sequence ID" value="SDC82592.1"/>
    <property type="molecule type" value="Genomic_DNA"/>
</dbReference>